<accession>Q67KU7</accession>
<name>Q67KU7_SYMTH</name>
<dbReference type="Pfam" id="PF01609">
    <property type="entry name" value="DDE_Tnp_1"/>
    <property type="match status" value="1"/>
</dbReference>
<dbReference type="SUPFAM" id="SSF53098">
    <property type="entry name" value="Ribonuclease H-like"/>
    <property type="match status" value="1"/>
</dbReference>
<dbReference type="InterPro" id="IPR012337">
    <property type="entry name" value="RNaseH-like_sf"/>
</dbReference>
<dbReference type="Proteomes" id="UP000000417">
    <property type="component" value="Chromosome"/>
</dbReference>
<evidence type="ECO:0000259" key="2">
    <source>
        <dbReference type="Pfam" id="PF01609"/>
    </source>
</evidence>
<dbReference type="InterPro" id="IPR002559">
    <property type="entry name" value="Transposase_11"/>
</dbReference>
<gene>
    <name evidence="3" type="ordered locus">STH2288</name>
    <name evidence="4" type="ordered locus">STH2714</name>
</gene>
<evidence type="ECO:0000256" key="1">
    <source>
        <dbReference type="SAM" id="Coils"/>
    </source>
</evidence>
<evidence type="ECO:0000313" key="4">
    <source>
        <dbReference type="EMBL" id="BAD41699.1"/>
    </source>
</evidence>
<dbReference type="KEGG" id="sth:STH2288"/>
<organism evidence="4 5">
    <name type="scientific">Symbiobacterium thermophilum (strain DSM 24528 / JCM 14929 / IAM 14863 / T)</name>
    <dbReference type="NCBI Taxonomy" id="292459"/>
    <lineage>
        <taxon>Bacteria</taxon>
        <taxon>Bacillati</taxon>
        <taxon>Bacillota</taxon>
        <taxon>Clostridia</taxon>
        <taxon>Eubacteriales</taxon>
        <taxon>Symbiobacteriaceae</taxon>
        <taxon>Symbiobacterium</taxon>
    </lineage>
</organism>
<dbReference type="eggNOG" id="COG3385">
    <property type="taxonomic scope" value="Bacteria"/>
</dbReference>
<dbReference type="KEGG" id="sth:STH2714"/>
<evidence type="ECO:0000313" key="3">
    <source>
        <dbReference type="EMBL" id="BAD41273.1"/>
    </source>
</evidence>
<keyword evidence="5" id="KW-1185">Reference proteome</keyword>
<dbReference type="HOGENOM" id="CLU_037521_0_0_9"/>
<feature type="domain" description="Transposase IS4-like" evidence="2">
    <location>
        <begin position="310"/>
        <end position="482"/>
    </location>
</feature>
<evidence type="ECO:0000313" key="5">
    <source>
        <dbReference type="Proteomes" id="UP000000417"/>
    </source>
</evidence>
<reference evidence="4 5" key="1">
    <citation type="journal article" date="2004" name="Nucleic Acids Res.">
        <title>Genome sequence of Symbiobacterium thermophilum, an uncultivable bacterium that depends on microbial commensalism.</title>
        <authorList>
            <person name="Ueda K."/>
            <person name="Yamashita A."/>
            <person name="Ishikawa J."/>
            <person name="Shimada M."/>
            <person name="Watsuji T."/>
            <person name="Morimura K."/>
            <person name="Ikeda H."/>
            <person name="Hattori M."/>
            <person name="Beppu T."/>
        </authorList>
    </citation>
    <scope>NUCLEOTIDE SEQUENCE [LARGE SCALE GENOMIC DNA]</scope>
    <source>
        <strain evidence="4">IAM14863</strain>
        <strain evidence="5">T / IAM 14863</strain>
    </source>
</reference>
<dbReference type="EMBL" id="AP006840">
    <property type="protein sequence ID" value="BAD41273.1"/>
    <property type="molecule type" value="Genomic_DNA"/>
</dbReference>
<keyword evidence="1" id="KW-0175">Coiled coil</keyword>
<dbReference type="EMBL" id="AP006840">
    <property type="protein sequence ID" value="BAD41699.1"/>
    <property type="molecule type" value="Genomic_DNA"/>
</dbReference>
<sequence length="562" mass="63506">MKKHQSEPNDTWWDLPLLNHHVEVRLMQSHGTTPNIAAQAIKSTTRHGFLVALGWVAQRLNLVEILNRHLRIKQKTYAHTPVDKVVEALVAILGNCRYMKDLNFDPEPLVADPAVAQAWGQERFAHFSTVCATFSKLTEENVQQLSDALAEIQAPLLQQEVAAVAGPDRSGMVIVDIDLTGQKVRGETRQYTGTDFGYIQGKLARGYQIAAAFLSGKQQRFAIDGLLKSGKANSRSGACLLELIPRIEARIGRPLRRVEWVEACLAQQKARVRQLYQQLQTVSGKGSARRKQKLQREFQEEVQHLREVNQRLRQYRQENRTNLAPLRILLRADSAFGTPEVIQRLLELGYEFTIKSYSGSNVAYKHLFDAVPAENWVEVEKNRFASEAVTVPGPTLLAPYPVRLVAMRRWDADGREVRSVILTTLQPEELTTTEVVKLYHGRQTIEAGFQEWKGTFHFGTPRLRKYEANAAFTQLVLFAFNLVRWAWRFLSTNSPKLAEAGSRLLVRVAARCRATIRCLGDTLRLVFSRGTPLAGAEITLNRATPYPYALLTPRMSSCSRET</sequence>
<dbReference type="AlphaFoldDB" id="Q67KU7"/>
<feature type="coiled-coil region" evidence="1">
    <location>
        <begin position="291"/>
        <end position="318"/>
    </location>
</feature>
<protein>
    <submittedName>
        <fullName evidence="4">Putative transposase</fullName>
    </submittedName>
    <submittedName>
        <fullName evidence="3">Transposase-like protein</fullName>
    </submittedName>
</protein>
<proteinExistence type="predicted"/>